<keyword evidence="2 6" id="KW-0812">Transmembrane</keyword>
<comment type="similarity">
    <text evidence="5">Belongs to the ThrE exporter (TC 2.A.79) family.</text>
</comment>
<dbReference type="KEGG" id="tnr:Thena_1540"/>
<dbReference type="Pfam" id="PF12821">
    <property type="entry name" value="ThrE_2"/>
    <property type="match status" value="1"/>
</dbReference>
<feature type="domain" description="Threonine/serine exporter-like N-terminal" evidence="7">
    <location>
        <begin position="21"/>
        <end position="257"/>
    </location>
</feature>
<evidence type="ECO:0000256" key="2">
    <source>
        <dbReference type="ARBA" id="ARBA00022692"/>
    </source>
</evidence>
<feature type="domain" description="Threonine/Serine exporter ThrE" evidence="8">
    <location>
        <begin position="281"/>
        <end position="405"/>
    </location>
</feature>
<keyword evidence="4 6" id="KW-0472">Membrane</keyword>
<dbReference type="HOGENOM" id="CLU_036601_0_0_9"/>
<feature type="transmembrane region" description="Helical" evidence="6">
    <location>
        <begin position="176"/>
        <end position="196"/>
    </location>
</feature>
<protein>
    <recommendedName>
        <fullName evidence="11">Threonine/serine exporter-like N-terminal domain-containing protein</fullName>
    </recommendedName>
</protein>
<feature type="transmembrane region" description="Helical" evidence="6">
    <location>
        <begin position="202"/>
        <end position="219"/>
    </location>
</feature>
<dbReference type="EMBL" id="CP002690">
    <property type="protein sequence ID" value="AEE15152.1"/>
    <property type="molecule type" value="Genomic_DNA"/>
</dbReference>
<name>M1E5K4_9BACT</name>
<dbReference type="Proteomes" id="UP000011765">
    <property type="component" value="Chromosome"/>
</dbReference>
<dbReference type="OrthoDB" id="9813917at2"/>
<reference evidence="9 10" key="1">
    <citation type="submission" date="2011-04" db="EMBL/GenBank/DDBJ databases">
        <title>The complete genome of Thermodesulfobium narugense DSM 14796.</title>
        <authorList>
            <consortium name="US DOE Joint Genome Institute (JGI-PGF)"/>
            <person name="Lucas S."/>
            <person name="Han J."/>
            <person name="Lapidus A."/>
            <person name="Bruce D."/>
            <person name="Goodwin L."/>
            <person name="Pitluck S."/>
            <person name="Peters L."/>
            <person name="Kyrpides N."/>
            <person name="Mavromatis K."/>
            <person name="Pagani I."/>
            <person name="Ivanova N."/>
            <person name="Ovchinnikova G."/>
            <person name="Zhang X."/>
            <person name="Saunders L."/>
            <person name="Detter J.C."/>
            <person name="Tapia R."/>
            <person name="Han C."/>
            <person name="Land M."/>
            <person name="Hauser L."/>
            <person name="Markowitz V."/>
            <person name="Cheng J.-F."/>
            <person name="Hugenholtz P."/>
            <person name="Woyke T."/>
            <person name="Wu D."/>
            <person name="Spring S."/>
            <person name="Schroeder M."/>
            <person name="Brambilla E."/>
            <person name="Klenk H.-P."/>
            <person name="Eisen J.A."/>
        </authorList>
    </citation>
    <scope>NUCLEOTIDE SEQUENCE [LARGE SCALE GENOMIC DNA]</scope>
    <source>
        <strain evidence="9 10">DSM 14796</strain>
    </source>
</reference>
<evidence type="ECO:0000313" key="10">
    <source>
        <dbReference type="Proteomes" id="UP000011765"/>
    </source>
</evidence>
<accession>M1E5K4</accession>
<dbReference type="InterPro" id="IPR010619">
    <property type="entry name" value="ThrE-like_N"/>
</dbReference>
<dbReference type="AlphaFoldDB" id="M1E5K4"/>
<gene>
    <name evidence="9" type="ORF">Thena_1540</name>
</gene>
<proteinExistence type="inferred from homology"/>
<feature type="transmembrane region" description="Helical" evidence="6">
    <location>
        <begin position="352"/>
        <end position="371"/>
    </location>
</feature>
<dbReference type="PANTHER" id="PTHR31082">
    <property type="entry name" value="PHEROMONE-REGULATED MEMBRANE PROTEIN 10"/>
    <property type="match status" value="1"/>
</dbReference>
<keyword evidence="10" id="KW-1185">Reference proteome</keyword>
<dbReference type="GO" id="GO:0016020">
    <property type="term" value="C:membrane"/>
    <property type="evidence" value="ECO:0007669"/>
    <property type="project" value="UniProtKB-SubCell"/>
</dbReference>
<evidence type="ECO:0000256" key="4">
    <source>
        <dbReference type="ARBA" id="ARBA00023136"/>
    </source>
</evidence>
<feature type="transmembrane region" description="Helical" evidence="6">
    <location>
        <begin position="240"/>
        <end position="258"/>
    </location>
</feature>
<organism evidence="9 10">
    <name type="scientific">Thermodesulfobium narugense DSM 14796</name>
    <dbReference type="NCBI Taxonomy" id="747365"/>
    <lineage>
        <taxon>Bacteria</taxon>
        <taxon>Pseudomonadati</taxon>
        <taxon>Thermodesulfobiota</taxon>
        <taxon>Thermodesulfobiia</taxon>
        <taxon>Thermodesulfobiales</taxon>
        <taxon>Thermodesulfobiaceae</taxon>
        <taxon>Thermodesulfobium</taxon>
    </lineage>
</organism>
<evidence type="ECO:0000256" key="5">
    <source>
        <dbReference type="ARBA" id="ARBA00034125"/>
    </source>
</evidence>
<evidence type="ECO:0000313" key="9">
    <source>
        <dbReference type="EMBL" id="AEE15152.1"/>
    </source>
</evidence>
<dbReference type="eggNOG" id="COG3610">
    <property type="taxonomic scope" value="Bacteria"/>
</dbReference>
<evidence type="ECO:0000259" key="8">
    <source>
        <dbReference type="Pfam" id="PF12821"/>
    </source>
</evidence>
<feature type="transmembrane region" description="Helical" evidence="6">
    <location>
        <begin position="151"/>
        <end position="169"/>
    </location>
</feature>
<sequence>MLEMNSKKVLFPGKNSPEVKFIVELGKAFHKCGFSSYALEERLMEVASKFNIALQVYSSPTGIFLSFEDQDAFTTTILRVEPGILDLEKIALTNEISNRVLENKITAKEGVDLLKRVMSKDNRFSFWIIVFSYAAVSAMVSIIMGGGLKELFVSSFLGLITGIIFIITNKLNLTRLLEFICAASVGALSNILYTTIGPYDQSVSIISGLIVLFPGLTLISGIDEIANRNLVSGTTRLSSAIFILMFIVFGVALGTDLFFPHENSYILNIKNLTFPLPFKYIATLLAPLTFIAILNARTKDAPVMLVSSLLAQIGLYFGNRIISDQIGIFFASLVLGSFSNSWARFSKGSQYIPLISGLILLVPGVVGYQSLSSFLSKDINEGIMAAFNMSLRAIALVTGLLCSNFMISAYKPKKQD</sequence>
<evidence type="ECO:0000256" key="6">
    <source>
        <dbReference type="SAM" id="Phobius"/>
    </source>
</evidence>
<comment type="subcellular location">
    <subcellularLocation>
        <location evidence="1">Membrane</location>
        <topology evidence="1">Multi-pass membrane protein</topology>
    </subcellularLocation>
</comment>
<dbReference type="Pfam" id="PF06738">
    <property type="entry name" value="ThrE"/>
    <property type="match status" value="1"/>
</dbReference>
<evidence type="ECO:0000256" key="1">
    <source>
        <dbReference type="ARBA" id="ARBA00004141"/>
    </source>
</evidence>
<dbReference type="GO" id="GO:0022857">
    <property type="term" value="F:transmembrane transporter activity"/>
    <property type="evidence" value="ECO:0007669"/>
    <property type="project" value="InterPro"/>
</dbReference>
<keyword evidence="3 6" id="KW-1133">Transmembrane helix</keyword>
<dbReference type="PANTHER" id="PTHR31082:SF4">
    <property type="entry name" value="PHEROMONE-REGULATED MEMBRANE PROTEIN 10"/>
    <property type="match status" value="1"/>
</dbReference>
<evidence type="ECO:0000256" key="3">
    <source>
        <dbReference type="ARBA" id="ARBA00022989"/>
    </source>
</evidence>
<evidence type="ECO:0000259" key="7">
    <source>
        <dbReference type="Pfam" id="PF06738"/>
    </source>
</evidence>
<feature type="transmembrane region" description="Helical" evidence="6">
    <location>
        <begin position="391"/>
        <end position="410"/>
    </location>
</feature>
<evidence type="ECO:0008006" key="11">
    <source>
        <dbReference type="Google" id="ProtNLM"/>
    </source>
</evidence>
<dbReference type="STRING" id="747365.Thena_1540"/>
<dbReference type="eggNOG" id="COG2966">
    <property type="taxonomic scope" value="Bacteria"/>
</dbReference>
<feature type="transmembrane region" description="Helical" evidence="6">
    <location>
        <begin position="124"/>
        <end position="145"/>
    </location>
</feature>
<feature type="transmembrane region" description="Helical" evidence="6">
    <location>
        <begin position="278"/>
        <end position="296"/>
    </location>
</feature>
<dbReference type="InterPro" id="IPR024528">
    <property type="entry name" value="ThrE_2"/>
</dbReference>
<dbReference type="InterPro" id="IPR051361">
    <property type="entry name" value="ThrE/Ser_Exporter"/>
</dbReference>